<sequence length="13" mass="1529">MIHRMMPIKVSVS</sequence>
<dbReference type="EMBL" id="GBRH01271134">
    <property type="protein sequence ID" value="JAD26761.1"/>
    <property type="molecule type" value="Transcribed_RNA"/>
</dbReference>
<evidence type="ECO:0000313" key="1">
    <source>
        <dbReference type="EMBL" id="JAD26761.1"/>
    </source>
</evidence>
<proteinExistence type="predicted"/>
<reference evidence="1" key="1">
    <citation type="submission" date="2014-09" db="EMBL/GenBank/DDBJ databases">
        <authorList>
            <person name="Magalhaes I.L.F."/>
            <person name="Oliveira U."/>
            <person name="Santos F.R."/>
            <person name="Vidigal T.H.D.A."/>
            <person name="Brescovit A.D."/>
            <person name="Santos A.J."/>
        </authorList>
    </citation>
    <scope>NUCLEOTIDE SEQUENCE</scope>
    <source>
        <tissue evidence="1">Shoot tissue taken approximately 20 cm above the soil surface</tissue>
    </source>
</reference>
<organism evidence="1">
    <name type="scientific">Arundo donax</name>
    <name type="common">Giant reed</name>
    <name type="synonym">Donax arundinaceus</name>
    <dbReference type="NCBI Taxonomy" id="35708"/>
    <lineage>
        <taxon>Eukaryota</taxon>
        <taxon>Viridiplantae</taxon>
        <taxon>Streptophyta</taxon>
        <taxon>Embryophyta</taxon>
        <taxon>Tracheophyta</taxon>
        <taxon>Spermatophyta</taxon>
        <taxon>Magnoliopsida</taxon>
        <taxon>Liliopsida</taxon>
        <taxon>Poales</taxon>
        <taxon>Poaceae</taxon>
        <taxon>PACMAD clade</taxon>
        <taxon>Arundinoideae</taxon>
        <taxon>Arundineae</taxon>
        <taxon>Arundo</taxon>
    </lineage>
</organism>
<protein>
    <submittedName>
        <fullName evidence="1">Uncharacterized protein</fullName>
    </submittedName>
</protein>
<reference evidence="1" key="2">
    <citation type="journal article" date="2015" name="Data Brief">
        <title>Shoot transcriptome of the giant reed, Arundo donax.</title>
        <authorList>
            <person name="Barrero R.A."/>
            <person name="Guerrero F.D."/>
            <person name="Moolhuijzen P."/>
            <person name="Goolsby J.A."/>
            <person name="Tidwell J."/>
            <person name="Bellgard S.E."/>
            <person name="Bellgard M.I."/>
        </authorList>
    </citation>
    <scope>NUCLEOTIDE SEQUENCE</scope>
    <source>
        <tissue evidence="1">Shoot tissue taken approximately 20 cm above the soil surface</tissue>
    </source>
</reference>
<name>A0A0A8YKL5_ARUDO</name>
<accession>A0A0A8YKL5</accession>